<dbReference type="RefSeq" id="XP_002777028.1">
    <property type="nucleotide sequence ID" value="XM_002776982.1"/>
</dbReference>
<gene>
    <name evidence="1" type="ORF">Pmar_PMAR023983</name>
</gene>
<feature type="non-terminal residue" evidence="1">
    <location>
        <position position="52"/>
    </location>
</feature>
<dbReference type="AlphaFoldDB" id="C5L349"/>
<sequence length="52" mass="6040">IYGEVRCVGLSADLHWEPTSGWARLYCYVHMWRQAMKVISPMISRKVEDQAA</sequence>
<dbReference type="GeneID" id="9064661"/>
<protein>
    <submittedName>
        <fullName evidence="1">Uncharacterized protein</fullName>
    </submittedName>
</protein>
<feature type="non-terminal residue" evidence="1">
    <location>
        <position position="1"/>
    </location>
</feature>
<accession>C5L349</accession>
<name>C5L349_PERM5</name>
<organism evidence="2">
    <name type="scientific">Perkinsus marinus (strain ATCC 50983 / TXsc)</name>
    <dbReference type="NCBI Taxonomy" id="423536"/>
    <lineage>
        <taxon>Eukaryota</taxon>
        <taxon>Sar</taxon>
        <taxon>Alveolata</taxon>
        <taxon>Perkinsozoa</taxon>
        <taxon>Perkinsea</taxon>
        <taxon>Perkinsida</taxon>
        <taxon>Perkinsidae</taxon>
        <taxon>Perkinsus</taxon>
    </lineage>
</organism>
<keyword evidence="2" id="KW-1185">Reference proteome</keyword>
<evidence type="ECO:0000313" key="1">
    <source>
        <dbReference type="EMBL" id="EER08844.1"/>
    </source>
</evidence>
<dbReference type="EMBL" id="GG678682">
    <property type="protein sequence ID" value="EER08844.1"/>
    <property type="molecule type" value="Genomic_DNA"/>
</dbReference>
<dbReference type="OrthoDB" id="10464282at2759"/>
<dbReference type="InParanoid" id="C5L349"/>
<evidence type="ECO:0000313" key="2">
    <source>
        <dbReference type="Proteomes" id="UP000007800"/>
    </source>
</evidence>
<dbReference type="Proteomes" id="UP000007800">
    <property type="component" value="Unassembled WGS sequence"/>
</dbReference>
<proteinExistence type="predicted"/>
<reference evidence="1 2" key="1">
    <citation type="submission" date="2008-07" db="EMBL/GenBank/DDBJ databases">
        <authorList>
            <person name="El-Sayed N."/>
            <person name="Caler E."/>
            <person name="Inman J."/>
            <person name="Amedeo P."/>
            <person name="Hass B."/>
            <person name="Wortman J."/>
        </authorList>
    </citation>
    <scope>NUCLEOTIDE SEQUENCE [LARGE SCALE GENOMIC DNA]</scope>
    <source>
        <strain evidence="2">ATCC 50983 / TXsc</strain>
    </source>
</reference>